<name>A0A8J2M961_9HEXA</name>
<comment type="caution">
    <text evidence="1">The sequence shown here is derived from an EMBL/GenBank/DDBJ whole genome shotgun (WGS) entry which is preliminary data.</text>
</comment>
<gene>
    <name evidence="1" type="ORF">AFUS01_LOCUS44758</name>
</gene>
<dbReference type="EMBL" id="CAJVCH010570618">
    <property type="protein sequence ID" value="CAG7835386.1"/>
    <property type="molecule type" value="Genomic_DNA"/>
</dbReference>
<protein>
    <submittedName>
        <fullName evidence="1">Uncharacterized protein</fullName>
    </submittedName>
</protein>
<keyword evidence="2" id="KW-1185">Reference proteome</keyword>
<dbReference type="Proteomes" id="UP000708208">
    <property type="component" value="Unassembled WGS sequence"/>
</dbReference>
<organism evidence="1 2">
    <name type="scientific">Allacma fusca</name>
    <dbReference type="NCBI Taxonomy" id="39272"/>
    <lineage>
        <taxon>Eukaryota</taxon>
        <taxon>Metazoa</taxon>
        <taxon>Ecdysozoa</taxon>
        <taxon>Arthropoda</taxon>
        <taxon>Hexapoda</taxon>
        <taxon>Collembola</taxon>
        <taxon>Symphypleona</taxon>
        <taxon>Sminthuridae</taxon>
        <taxon>Allacma</taxon>
    </lineage>
</organism>
<sequence>ILHIKMVRVDLGFVGEDTRFVPFFLSLLDWASKDLDSFQDKIIEIMKSGDKHKKR</sequence>
<reference evidence="1" key="1">
    <citation type="submission" date="2021-06" db="EMBL/GenBank/DDBJ databases">
        <authorList>
            <person name="Hodson N. C."/>
            <person name="Mongue J. A."/>
            <person name="Jaron S. K."/>
        </authorList>
    </citation>
    <scope>NUCLEOTIDE SEQUENCE</scope>
</reference>
<dbReference type="AlphaFoldDB" id="A0A8J2M961"/>
<evidence type="ECO:0000313" key="1">
    <source>
        <dbReference type="EMBL" id="CAG7835386.1"/>
    </source>
</evidence>
<evidence type="ECO:0000313" key="2">
    <source>
        <dbReference type="Proteomes" id="UP000708208"/>
    </source>
</evidence>
<feature type="non-terminal residue" evidence="1">
    <location>
        <position position="1"/>
    </location>
</feature>
<proteinExistence type="predicted"/>
<accession>A0A8J2M961</accession>